<gene>
    <name evidence="8" type="ORF">AJ80_05764</name>
</gene>
<dbReference type="InterPro" id="IPR020846">
    <property type="entry name" value="MFS_dom"/>
</dbReference>
<comment type="subcellular location">
    <subcellularLocation>
        <location evidence="1">Membrane</location>
        <topology evidence="1">Multi-pass membrane protein</topology>
    </subcellularLocation>
</comment>
<dbReference type="Pfam" id="PF07690">
    <property type="entry name" value="MFS_1"/>
    <property type="match status" value="1"/>
</dbReference>
<feature type="transmembrane region" description="Helical" evidence="6">
    <location>
        <begin position="228"/>
        <end position="248"/>
    </location>
</feature>
<feature type="transmembrane region" description="Helical" evidence="6">
    <location>
        <begin position="362"/>
        <end position="388"/>
    </location>
</feature>
<feature type="transmembrane region" description="Helical" evidence="6">
    <location>
        <begin position="104"/>
        <end position="127"/>
    </location>
</feature>
<evidence type="ECO:0000313" key="8">
    <source>
        <dbReference type="EMBL" id="PGH14838.1"/>
    </source>
</evidence>
<keyword evidence="4 6" id="KW-0472">Membrane</keyword>
<feature type="transmembrane region" description="Helical" evidence="6">
    <location>
        <begin position="72"/>
        <end position="92"/>
    </location>
</feature>
<feature type="domain" description="Major facilitator superfamily (MFS) profile" evidence="7">
    <location>
        <begin position="73"/>
        <end position="579"/>
    </location>
</feature>
<dbReference type="GO" id="GO:0022857">
    <property type="term" value="F:transmembrane transporter activity"/>
    <property type="evidence" value="ECO:0007669"/>
    <property type="project" value="InterPro"/>
</dbReference>
<keyword evidence="3 6" id="KW-1133">Transmembrane helix</keyword>
<dbReference type="GO" id="GO:0005886">
    <property type="term" value="C:plasma membrane"/>
    <property type="evidence" value="ECO:0007669"/>
    <property type="project" value="TreeGrafter"/>
</dbReference>
<evidence type="ECO:0000256" key="4">
    <source>
        <dbReference type="ARBA" id="ARBA00023136"/>
    </source>
</evidence>
<feature type="transmembrane region" description="Helical" evidence="6">
    <location>
        <begin position="139"/>
        <end position="157"/>
    </location>
</feature>
<evidence type="ECO:0000256" key="3">
    <source>
        <dbReference type="ARBA" id="ARBA00022989"/>
    </source>
</evidence>
<name>A0A2B7Y203_POLH7</name>
<dbReference type="FunFam" id="1.20.1250.20:FF:000224">
    <property type="entry name" value="MFS transporter, putative"/>
    <property type="match status" value="1"/>
</dbReference>
<dbReference type="SUPFAM" id="SSF103473">
    <property type="entry name" value="MFS general substrate transporter"/>
    <property type="match status" value="1"/>
</dbReference>
<dbReference type="EMBL" id="PDNA01000089">
    <property type="protein sequence ID" value="PGH14838.1"/>
    <property type="molecule type" value="Genomic_DNA"/>
</dbReference>
<feature type="transmembrane region" description="Helical" evidence="6">
    <location>
        <begin position="442"/>
        <end position="464"/>
    </location>
</feature>
<feature type="region of interest" description="Disordered" evidence="5">
    <location>
        <begin position="263"/>
        <end position="322"/>
    </location>
</feature>
<evidence type="ECO:0000313" key="9">
    <source>
        <dbReference type="Proteomes" id="UP000224634"/>
    </source>
</evidence>
<keyword evidence="2 6" id="KW-0812">Transmembrane</keyword>
<evidence type="ECO:0000256" key="6">
    <source>
        <dbReference type="SAM" id="Phobius"/>
    </source>
</evidence>
<proteinExistence type="predicted"/>
<protein>
    <recommendedName>
        <fullName evidence="7">Major facilitator superfamily (MFS) profile domain-containing protein</fullName>
    </recommendedName>
</protein>
<feature type="transmembrane region" description="Helical" evidence="6">
    <location>
        <begin position="476"/>
        <end position="497"/>
    </location>
</feature>
<dbReference type="AlphaFoldDB" id="A0A2B7Y203"/>
<dbReference type="Proteomes" id="UP000224634">
    <property type="component" value="Unassembled WGS sequence"/>
</dbReference>
<feature type="transmembrane region" description="Helical" evidence="6">
    <location>
        <begin position="504"/>
        <end position="527"/>
    </location>
</feature>
<reference evidence="8 9" key="1">
    <citation type="submission" date="2017-10" db="EMBL/GenBank/DDBJ databases">
        <title>Comparative genomics in systemic dimorphic fungi from Ajellomycetaceae.</title>
        <authorList>
            <person name="Munoz J.F."/>
            <person name="Mcewen J.G."/>
            <person name="Clay O.K."/>
            <person name="Cuomo C.A."/>
        </authorList>
    </citation>
    <scope>NUCLEOTIDE SEQUENCE [LARGE SCALE GENOMIC DNA]</scope>
    <source>
        <strain evidence="8 9">UAMH7299</strain>
    </source>
</reference>
<evidence type="ECO:0000259" key="7">
    <source>
        <dbReference type="PROSITE" id="PS50850"/>
    </source>
</evidence>
<dbReference type="InterPro" id="IPR036259">
    <property type="entry name" value="MFS_trans_sf"/>
</dbReference>
<keyword evidence="9" id="KW-1185">Reference proteome</keyword>
<dbReference type="PANTHER" id="PTHR23502:SF29">
    <property type="entry name" value="TRANSPORTER, PUTATIVE (AFU_ORTHOLOGUE AFUA_6G06680)-RELATED"/>
    <property type="match status" value="1"/>
</dbReference>
<dbReference type="PANTHER" id="PTHR23502">
    <property type="entry name" value="MAJOR FACILITATOR SUPERFAMILY"/>
    <property type="match status" value="1"/>
</dbReference>
<evidence type="ECO:0000256" key="2">
    <source>
        <dbReference type="ARBA" id="ARBA00022692"/>
    </source>
</evidence>
<organism evidence="8 9">
    <name type="scientific">Polytolypa hystricis (strain UAMH7299)</name>
    <dbReference type="NCBI Taxonomy" id="1447883"/>
    <lineage>
        <taxon>Eukaryota</taxon>
        <taxon>Fungi</taxon>
        <taxon>Dikarya</taxon>
        <taxon>Ascomycota</taxon>
        <taxon>Pezizomycotina</taxon>
        <taxon>Eurotiomycetes</taxon>
        <taxon>Eurotiomycetidae</taxon>
        <taxon>Onygenales</taxon>
        <taxon>Onygenales incertae sedis</taxon>
        <taxon>Polytolypa</taxon>
    </lineage>
</organism>
<dbReference type="InterPro" id="IPR011701">
    <property type="entry name" value="MFS"/>
</dbReference>
<feature type="transmembrane region" description="Helical" evidence="6">
    <location>
        <begin position="169"/>
        <end position="192"/>
    </location>
</feature>
<accession>A0A2B7Y203</accession>
<dbReference type="Gene3D" id="1.20.1250.20">
    <property type="entry name" value="MFS general substrate transporter like domains"/>
    <property type="match status" value="1"/>
</dbReference>
<dbReference type="PROSITE" id="PS50850">
    <property type="entry name" value="MFS"/>
    <property type="match status" value="1"/>
</dbReference>
<dbReference type="STRING" id="1447883.A0A2B7Y203"/>
<evidence type="ECO:0000256" key="1">
    <source>
        <dbReference type="ARBA" id="ARBA00004141"/>
    </source>
</evidence>
<dbReference type="OrthoDB" id="2585655at2759"/>
<feature type="transmembrane region" description="Helical" evidence="6">
    <location>
        <begin position="539"/>
        <end position="559"/>
    </location>
</feature>
<feature type="transmembrane region" description="Helical" evidence="6">
    <location>
        <begin position="204"/>
        <end position="222"/>
    </location>
</feature>
<evidence type="ECO:0000256" key="5">
    <source>
        <dbReference type="SAM" id="MobiDB-lite"/>
    </source>
</evidence>
<feature type="transmembrane region" description="Helical" evidence="6">
    <location>
        <begin position="400"/>
        <end position="421"/>
    </location>
</feature>
<sequence length="579" mass="64546">MGLGILEDNKLDHVPGTSYILHHDSDADSGDEIPTDPNLKYDRSGKTPIILVPQPSDDPNDPLNWPLWKRDVILTVLSLVSVLCATASPLMAANTLTISVQYRWSFTDTALLTGYHLCGVGVAGFFFVPTARVWGKRHLFILGNIIMIFSSAWAGASNGHYTSFLWARVFQGIGLAPFEALVNAAVGDLYFVHERGKRMALSNVALFGGAFLTPVLVGKITHEMGWQWSFYFVAIFSGASLPLLFFFVPETAYRRASHLNTDYGADGEPLPQPRLSESETTAGSPLCENDKADQENAANGEATSLPKEGEVKDEESNAEPQHQPIPKASFLQSLKLFNGRKTDESFWKLLLRPFPLFFHPGIFWACVTQGVIIGWTVFMGVILAVIFFKPPLWFTEVQTGYLYTGAFIGSILGLIISGLLSDWTASLMTKWNKGKYEPEFRIVLVVFQLIFSSIGLYGFAYAANDVGRYGWLIPDVFFMFVIMGMVMGAVATALYIVDAHRQIAIEAFTCLLVFKNMFSFVLTYYAYDWVSTAMPKRVMIIIASVQVGICLLSIPMYVFGKRNRSFFHRHDILKILGLW</sequence>
<comment type="caution">
    <text evidence="8">The sequence shown here is derived from an EMBL/GenBank/DDBJ whole genome shotgun (WGS) entry which is preliminary data.</text>
</comment>